<dbReference type="InterPro" id="IPR036865">
    <property type="entry name" value="CRAL-TRIO_dom_sf"/>
</dbReference>
<gene>
    <name evidence="2" type="ORF">CTI12_AA352170</name>
</gene>
<dbReference type="SUPFAM" id="SSF52087">
    <property type="entry name" value="CRAL/TRIO domain"/>
    <property type="match status" value="1"/>
</dbReference>
<dbReference type="EMBL" id="PKPP01005549">
    <property type="protein sequence ID" value="PWA59724.1"/>
    <property type="molecule type" value="Genomic_DNA"/>
</dbReference>
<protein>
    <submittedName>
        <fullName evidence="2">Random slug protein 5</fullName>
    </submittedName>
</protein>
<dbReference type="AlphaFoldDB" id="A0A2U1MEQ2"/>
<accession>A0A2U1MEQ2</accession>
<proteinExistence type="predicted"/>
<name>A0A2U1MEQ2_ARTAN</name>
<organism evidence="2 3">
    <name type="scientific">Artemisia annua</name>
    <name type="common">Sweet wormwood</name>
    <dbReference type="NCBI Taxonomy" id="35608"/>
    <lineage>
        <taxon>Eukaryota</taxon>
        <taxon>Viridiplantae</taxon>
        <taxon>Streptophyta</taxon>
        <taxon>Embryophyta</taxon>
        <taxon>Tracheophyta</taxon>
        <taxon>Spermatophyta</taxon>
        <taxon>Magnoliopsida</taxon>
        <taxon>eudicotyledons</taxon>
        <taxon>Gunneridae</taxon>
        <taxon>Pentapetalae</taxon>
        <taxon>asterids</taxon>
        <taxon>campanulids</taxon>
        <taxon>Asterales</taxon>
        <taxon>Asteraceae</taxon>
        <taxon>Asteroideae</taxon>
        <taxon>Anthemideae</taxon>
        <taxon>Artemisiinae</taxon>
        <taxon>Artemisia</taxon>
    </lineage>
</organism>
<sequence length="409" mass="47027">MNSQLMKQQIQTPLSQLVEPNTPVTALKIRPTNPQQLRTIKPLVEHVAAEAETGKIYRSNYKDKNGRVVLVLRPARQVSSHFAECDYVIFFFFASMSYQLCYRKAFFRAQEAKTANKVKFVYADDPNTKSIMENLFCMDELESAFGGKVEESFDIKKWKRFATHIRQNKDLNQIDIHSLFNTLKHNQDEVDEIRVEFNHKLERPVNDPIALMTSSKNHHNSHSSSRNKAKYASPSEFEDEEPIESETPKSSEAIVEILNTMALLEKQIHIKNMLLATKKGQGHQLTAEKQCFLMDTNDYGVALHANLFFMARLKRLIKNQKSMRMEVVLCATDDESFNNQNESILDEAETIYKLLELEPSGSELACVETQLIPNRVEDLQEPIDININVLKILKLLTCYKLISLIVLKI</sequence>
<dbReference type="OrthoDB" id="75724at2759"/>
<feature type="compositionally biased region" description="Basic residues" evidence="1">
    <location>
        <begin position="216"/>
        <end position="229"/>
    </location>
</feature>
<evidence type="ECO:0000313" key="3">
    <source>
        <dbReference type="Proteomes" id="UP000245207"/>
    </source>
</evidence>
<dbReference type="Proteomes" id="UP000245207">
    <property type="component" value="Unassembled WGS sequence"/>
</dbReference>
<dbReference type="PANTHER" id="PTHR45824:SF6">
    <property type="entry name" value="F16L1.9 PROTEIN"/>
    <property type="match status" value="1"/>
</dbReference>
<comment type="caution">
    <text evidence="2">The sequence shown here is derived from an EMBL/GenBank/DDBJ whole genome shotgun (WGS) entry which is preliminary data.</text>
</comment>
<dbReference type="InterPro" id="IPR052578">
    <property type="entry name" value="PI_Transfer_CRAL-TRIO"/>
</dbReference>
<evidence type="ECO:0000256" key="1">
    <source>
        <dbReference type="SAM" id="MobiDB-lite"/>
    </source>
</evidence>
<dbReference type="PANTHER" id="PTHR45824">
    <property type="entry name" value="GH16843P"/>
    <property type="match status" value="1"/>
</dbReference>
<reference evidence="2 3" key="1">
    <citation type="journal article" date="2018" name="Mol. Plant">
        <title>The genome of Artemisia annua provides insight into the evolution of Asteraceae family and artemisinin biosynthesis.</title>
        <authorList>
            <person name="Shen Q."/>
            <person name="Zhang L."/>
            <person name="Liao Z."/>
            <person name="Wang S."/>
            <person name="Yan T."/>
            <person name="Shi P."/>
            <person name="Liu M."/>
            <person name="Fu X."/>
            <person name="Pan Q."/>
            <person name="Wang Y."/>
            <person name="Lv Z."/>
            <person name="Lu X."/>
            <person name="Zhang F."/>
            <person name="Jiang W."/>
            <person name="Ma Y."/>
            <person name="Chen M."/>
            <person name="Hao X."/>
            <person name="Li L."/>
            <person name="Tang Y."/>
            <person name="Lv G."/>
            <person name="Zhou Y."/>
            <person name="Sun X."/>
            <person name="Brodelius P.E."/>
            <person name="Rose J.K.C."/>
            <person name="Tang K."/>
        </authorList>
    </citation>
    <scope>NUCLEOTIDE SEQUENCE [LARGE SCALE GENOMIC DNA]</scope>
    <source>
        <strain evidence="3">cv. Huhao1</strain>
        <tissue evidence="2">Leaf</tissue>
    </source>
</reference>
<feature type="region of interest" description="Disordered" evidence="1">
    <location>
        <begin position="211"/>
        <end position="249"/>
    </location>
</feature>
<dbReference type="STRING" id="35608.A0A2U1MEQ2"/>
<keyword evidence="3" id="KW-1185">Reference proteome</keyword>
<dbReference type="GO" id="GO:0008526">
    <property type="term" value="F:phosphatidylinositol transfer activity"/>
    <property type="evidence" value="ECO:0007669"/>
    <property type="project" value="TreeGrafter"/>
</dbReference>
<evidence type="ECO:0000313" key="2">
    <source>
        <dbReference type="EMBL" id="PWA59724.1"/>
    </source>
</evidence>